<dbReference type="KEGG" id="zga:ZOBELLIA_3094"/>
<gene>
    <name evidence="1" type="ordered locus">zobellia_3094</name>
</gene>
<reference evidence="1 2" key="2">
    <citation type="journal article" date="2012" name="Environ. Microbiol.">
        <title>Characterization of the first alginolytic operons in a marine bacterium: from their emergence in marine Flavobacteriia to their independent transfers to marine Proteobacteria and human gut Bacteroides.</title>
        <authorList>
            <person name="Thomas F."/>
            <person name="Barbeyron T."/>
            <person name="Tonon T."/>
            <person name="Genicot S."/>
            <person name="Czjzek M."/>
            <person name="Michel G."/>
        </authorList>
    </citation>
    <scope>NUCLEOTIDE SEQUENCE [LARGE SCALE GENOMIC DNA]</scope>
    <source>
        <strain evidence="2">DSM 12802 / CCUG 47099 / CIP 106680 / NCIMB 13871 / Dsij</strain>
    </source>
</reference>
<sequence>MNQKLSLVLSAKHYEIRGIKFNINLSCQLYLHYQNYSLLSLWERIKIRVFYVQTLILTPSPHMVHCYAMHSKEKEPERLMKK</sequence>
<dbReference type="EMBL" id="FP476056">
    <property type="protein sequence ID" value="CAZ97233.1"/>
    <property type="molecule type" value="Genomic_DNA"/>
</dbReference>
<name>G0KZX0_ZOBGA</name>
<dbReference type="AlphaFoldDB" id="G0KZX0"/>
<dbReference type="Proteomes" id="UP000008898">
    <property type="component" value="Chromosome"/>
</dbReference>
<keyword evidence="2" id="KW-1185">Reference proteome</keyword>
<dbReference type="STRING" id="63186.ZOBELLIA_3094"/>
<dbReference type="HOGENOM" id="CLU_2557587_0_0_10"/>
<reference evidence="2" key="1">
    <citation type="submission" date="2009-07" db="EMBL/GenBank/DDBJ databases">
        <title>Complete genome sequence of Zobellia galactanivorans Dsij.</title>
        <authorList>
            <consortium name="Genoscope - CEA"/>
        </authorList>
    </citation>
    <scope>NUCLEOTIDE SEQUENCE [LARGE SCALE GENOMIC DNA]</scope>
    <source>
        <strain evidence="2">DSM 12802 / CCUG 47099 / CIP 106680 / NCIMB 13871 / Dsij</strain>
    </source>
</reference>
<accession>G0KZX0</accession>
<evidence type="ECO:0000313" key="2">
    <source>
        <dbReference type="Proteomes" id="UP000008898"/>
    </source>
</evidence>
<organism evidence="1 2">
    <name type="scientific">Zobellia galactanivorans (strain DSM 12802 / CCUG 47099 / CIP 106680 / NCIMB 13871 / Dsij)</name>
    <dbReference type="NCBI Taxonomy" id="63186"/>
    <lineage>
        <taxon>Bacteria</taxon>
        <taxon>Pseudomonadati</taxon>
        <taxon>Bacteroidota</taxon>
        <taxon>Flavobacteriia</taxon>
        <taxon>Flavobacteriales</taxon>
        <taxon>Flavobacteriaceae</taxon>
        <taxon>Zobellia</taxon>
    </lineage>
</organism>
<proteinExistence type="predicted"/>
<evidence type="ECO:0000313" key="1">
    <source>
        <dbReference type="EMBL" id="CAZ97233.1"/>
    </source>
</evidence>
<protein>
    <submittedName>
        <fullName evidence="1">Uncharacterized protein</fullName>
    </submittedName>
</protein>